<dbReference type="EMBL" id="JANPWZ010001876">
    <property type="protein sequence ID" value="KAJ3562615.1"/>
    <property type="molecule type" value="Genomic_DNA"/>
</dbReference>
<dbReference type="AlphaFoldDB" id="A0A9W8N8L5"/>
<protein>
    <submittedName>
        <fullName evidence="2">Uncharacterized protein</fullName>
    </submittedName>
</protein>
<evidence type="ECO:0000313" key="2">
    <source>
        <dbReference type="EMBL" id="KAJ3562615.1"/>
    </source>
</evidence>
<feature type="region of interest" description="Disordered" evidence="1">
    <location>
        <begin position="22"/>
        <end position="137"/>
    </location>
</feature>
<dbReference type="Proteomes" id="UP001148614">
    <property type="component" value="Unassembled WGS sequence"/>
</dbReference>
<feature type="compositionally biased region" description="Polar residues" evidence="1">
    <location>
        <begin position="41"/>
        <end position="52"/>
    </location>
</feature>
<accession>A0A9W8N8L5</accession>
<sequence length="137" mass="15302">MRSRTLVTVFAAAGTIADTNIQVAPERKQPTEPSIGRWTAPNLSARPNSAFHTPSARRADFQIARRDSWRRGSRRTRISRRQDDGDDTGDEEEDNTGDEEDEDEDDDGDDDDGDDDDTDDEDDEENSKKKSNAGVSK</sequence>
<comment type="caution">
    <text evidence="2">The sequence shown here is derived from an EMBL/GenBank/DDBJ whole genome shotgun (WGS) entry which is preliminary data.</text>
</comment>
<proteinExistence type="predicted"/>
<feature type="compositionally biased region" description="Acidic residues" evidence="1">
    <location>
        <begin position="84"/>
        <end position="125"/>
    </location>
</feature>
<keyword evidence="3" id="KW-1185">Reference proteome</keyword>
<name>A0A9W8N8L5_9PEZI</name>
<reference evidence="2" key="1">
    <citation type="submission" date="2022-07" db="EMBL/GenBank/DDBJ databases">
        <title>Genome Sequence of Xylaria arbuscula.</title>
        <authorList>
            <person name="Buettner E."/>
        </authorList>
    </citation>
    <scope>NUCLEOTIDE SEQUENCE</scope>
    <source>
        <strain evidence="2">VT107</strain>
    </source>
</reference>
<evidence type="ECO:0000313" key="3">
    <source>
        <dbReference type="Proteomes" id="UP001148614"/>
    </source>
</evidence>
<organism evidence="2 3">
    <name type="scientific">Xylaria arbuscula</name>
    <dbReference type="NCBI Taxonomy" id="114810"/>
    <lineage>
        <taxon>Eukaryota</taxon>
        <taxon>Fungi</taxon>
        <taxon>Dikarya</taxon>
        <taxon>Ascomycota</taxon>
        <taxon>Pezizomycotina</taxon>
        <taxon>Sordariomycetes</taxon>
        <taxon>Xylariomycetidae</taxon>
        <taxon>Xylariales</taxon>
        <taxon>Xylariaceae</taxon>
        <taxon>Xylaria</taxon>
    </lineage>
</organism>
<evidence type="ECO:0000256" key="1">
    <source>
        <dbReference type="SAM" id="MobiDB-lite"/>
    </source>
</evidence>
<feature type="compositionally biased region" description="Basic and acidic residues" evidence="1">
    <location>
        <begin position="57"/>
        <end position="70"/>
    </location>
</feature>
<gene>
    <name evidence="2" type="ORF">NPX13_g8501</name>
</gene>